<evidence type="ECO:0000313" key="1">
    <source>
        <dbReference type="Proteomes" id="UP000887572"/>
    </source>
</evidence>
<keyword evidence="1" id="KW-1185">Reference proteome</keyword>
<dbReference type="AlphaFoldDB" id="A0A914GSA6"/>
<accession>A0A914GSA6</accession>
<name>A0A914GSA6_GLORO</name>
<dbReference type="Gene3D" id="3.40.395.10">
    <property type="entry name" value="Adenoviral Proteinase, Chain A"/>
    <property type="match status" value="1"/>
</dbReference>
<dbReference type="WBParaSite" id="Gr19_v10_g10915.t1">
    <property type="protein sequence ID" value="Gr19_v10_g10915.t1"/>
    <property type="gene ID" value="Gr19_v10_g10915"/>
</dbReference>
<organism evidence="1 2">
    <name type="scientific">Globodera rostochiensis</name>
    <name type="common">Golden nematode worm</name>
    <name type="synonym">Heterodera rostochiensis</name>
    <dbReference type="NCBI Taxonomy" id="31243"/>
    <lineage>
        <taxon>Eukaryota</taxon>
        <taxon>Metazoa</taxon>
        <taxon>Ecdysozoa</taxon>
        <taxon>Nematoda</taxon>
        <taxon>Chromadorea</taxon>
        <taxon>Rhabditida</taxon>
        <taxon>Tylenchina</taxon>
        <taxon>Tylenchomorpha</taxon>
        <taxon>Tylenchoidea</taxon>
        <taxon>Heteroderidae</taxon>
        <taxon>Heteroderinae</taxon>
        <taxon>Globodera</taxon>
    </lineage>
</organism>
<protein>
    <submittedName>
        <fullName evidence="2">Cysteine protease</fullName>
    </submittedName>
</protein>
<proteinExistence type="predicted"/>
<dbReference type="Proteomes" id="UP000887572">
    <property type="component" value="Unplaced"/>
</dbReference>
<sequence length="89" mass="9940">MDSTQISTILKQNRQTARVFRGCFASDLLPSPLTLQYPAALIVNRDPHHKEGTHWCAIYARGLDAPVFYYDSIAQPIPAAITSSFLSKF</sequence>
<reference evidence="2" key="1">
    <citation type="submission" date="2022-11" db="UniProtKB">
        <authorList>
            <consortium name="WormBaseParasite"/>
        </authorList>
    </citation>
    <scope>IDENTIFICATION</scope>
</reference>
<evidence type="ECO:0000313" key="2">
    <source>
        <dbReference type="WBParaSite" id="Gr19_v10_g10915.t1"/>
    </source>
</evidence>